<keyword evidence="8 9" id="KW-0119">Carbohydrate metabolism</keyword>
<feature type="binding site" evidence="9">
    <location>
        <position position="293"/>
    </location>
    <ligand>
        <name>K(+)</name>
        <dbReference type="ChEBI" id="CHEBI:29103"/>
    </ligand>
</feature>
<comment type="caution">
    <text evidence="9">Lacks conserved residue(s) required for the propagation of feature annotation.</text>
</comment>
<comment type="caution">
    <text evidence="11">The sequence shown here is derived from an EMBL/GenBank/DDBJ whole genome shotgun (WGS) entry which is preliminary data.</text>
</comment>
<feature type="binding site" evidence="9">
    <location>
        <position position="287"/>
    </location>
    <ligand>
        <name>K(+)</name>
        <dbReference type="ChEBI" id="CHEBI:29103"/>
    </ligand>
</feature>
<name>A0ABX0XRG8_9ACTN</name>
<comment type="similarity">
    <text evidence="9">Belongs to the carbohydrate kinase PfkB family. Ribokinase subfamily.</text>
</comment>
<evidence type="ECO:0000256" key="1">
    <source>
        <dbReference type="ARBA" id="ARBA00022679"/>
    </source>
</evidence>
<dbReference type="EC" id="2.7.1.15" evidence="9"/>
<dbReference type="SUPFAM" id="SSF53613">
    <property type="entry name" value="Ribokinase-like"/>
    <property type="match status" value="1"/>
</dbReference>
<keyword evidence="12" id="KW-1185">Reference proteome</keyword>
<feature type="binding site" evidence="9">
    <location>
        <begin position="253"/>
        <end position="254"/>
    </location>
    <ligand>
        <name>ATP</name>
        <dbReference type="ChEBI" id="CHEBI:30616"/>
    </ligand>
</feature>
<evidence type="ECO:0000256" key="7">
    <source>
        <dbReference type="ARBA" id="ARBA00022958"/>
    </source>
</evidence>
<accession>A0ABX0XRG8</accession>
<keyword evidence="3 9" id="KW-0547">Nucleotide-binding</keyword>
<comment type="subunit">
    <text evidence="9">Homodimer.</text>
</comment>
<feature type="binding site" evidence="9">
    <location>
        <position position="254"/>
    </location>
    <ligand>
        <name>substrate</name>
    </ligand>
</feature>
<dbReference type="Pfam" id="PF00294">
    <property type="entry name" value="PfkB"/>
    <property type="match status" value="1"/>
</dbReference>
<keyword evidence="4 9" id="KW-0418">Kinase</keyword>
<evidence type="ECO:0000313" key="12">
    <source>
        <dbReference type="Proteomes" id="UP000722989"/>
    </source>
</evidence>
<sequence>MSRNGVLVVGSISADVTAFADRLPQPGETVLGNDVTLVLGGKGANQAVAAARFGAPTWMVGCVGDDAFADLTAGDLRRYGVNTDLLRSVPGPTGVAHIRVDANGQNDIVNTPLANGHLDADQVDGALAALASQASVLLLQLEVRAGITAHAAEAGRRAGLAVVLDPAPAVAVPETVWQHVDIVTPNESEAGLITGIEVTGVDTARKAAQWFLDRGVRQVVITLGGAGAVSVTAAESHEYAPFAVTAVDTTAAGDAFTGTLGAALALGLGSADAIRHAMAAGALAVTKRGASPSLPDRDAVLALAGRPATA</sequence>
<evidence type="ECO:0000256" key="8">
    <source>
        <dbReference type="ARBA" id="ARBA00023277"/>
    </source>
</evidence>
<dbReference type="InterPro" id="IPR011611">
    <property type="entry name" value="PfkB_dom"/>
</dbReference>
<evidence type="ECO:0000256" key="5">
    <source>
        <dbReference type="ARBA" id="ARBA00022840"/>
    </source>
</evidence>
<evidence type="ECO:0000259" key="10">
    <source>
        <dbReference type="Pfam" id="PF00294"/>
    </source>
</evidence>
<comment type="pathway">
    <text evidence="9">Carbohydrate metabolism; D-ribose degradation; D-ribose 5-phosphate from beta-D-ribopyranose: step 2/2.</text>
</comment>
<evidence type="ECO:0000256" key="6">
    <source>
        <dbReference type="ARBA" id="ARBA00022842"/>
    </source>
</evidence>
<keyword evidence="5 9" id="KW-0067">ATP-binding</keyword>
<feature type="binding site" evidence="9">
    <location>
        <begin position="222"/>
        <end position="227"/>
    </location>
    <ligand>
        <name>ATP</name>
        <dbReference type="ChEBI" id="CHEBI:30616"/>
    </ligand>
</feature>
<keyword evidence="9" id="KW-0963">Cytoplasm</keyword>
<keyword evidence="1 9" id="KW-0808">Transferase</keyword>
<feature type="active site" description="Proton acceptor" evidence="9">
    <location>
        <position position="254"/>
    </location>
</feature>
<organism evidence="11 12">
    <name type="scientific">Planosporangium thailandense</name>
    <dbReference type="NCBI Taxonomy" id="765197"/>
    <lineage>
        <taxon>Bacteria</taxon>
        <taxon>Bacillati</taxon>
        <taxon>Actinomycetota</taxon>
        <taxon>Actinomycetes</taxon>
        <taxon>Micromonosporales</taxon>
        <taxon>Micromonosporaceae</taxon>
        <taxon>Planosporangium</taxon>
    </lineage>
</organism>
<gene>
    <name evidence="9" type="primary">rbsK</name>
    <name evidence="11" type="ORF">HC031_02510</name>
</gene>
<feature type="binding site" evidence="9">
    <location>
        <position position="284"/>
    </location>
    <ligand>
        <name>K(+)</name>
        <dbReference type="ChEBI" id="CHEBI:29103"/>
    </ligand>
</feature>
<proteinExistence type="inferred from homology"/>
<dbReference type="InterPro" id="IPR002139">
    <property type="entry name" value="Ribo/fructo_kinase"/>
</dbReference>
<dbReference type="CDD" id="cd01174">
    <property type="entry name" value="ribokinase"/>
    <property type="match status" value="1"/>
</dbReference>
<dbReference type="Gene3D" id="3.40.1190.20">
    <property type="match status" value="1"/>
</dbReference>
<feature type="binding site" evidence="9">
    <location>
        <position position="250"/>
    </location>
    <ligand>
        <name>K(+)</name>
        <dbReference type="ChEBI" id="CHEBI:29103"/>
    </ligand>
</feature>
<dbReference type="HAMAP" id="MF_01987">
    <property type="entry name" value="Ribokinase"/>
    <property type="match status" value="1"/>
</dbReference>
<evidence type="ECO:0000256" key="3">
    <source>
        <dbReference type="ARBA" id="ARBA00022741"/>
    </source>
</evidence>
<comment type="cofactor">
    <cofactor evidence="9">
        <name>Mg(2+)</name>
        <dbReference type="ChEBI" id="CHEBI:18420"/>
    </cofactor>
    <text evidence="9">Requires a divalent cation, most likely magnesium in vivo, as an electrophilic catalyst to aid phosphoryl group transfer. It is the chelate of the metal and the nucleotide that is the actual substrate.</text>
</comment>
<feature type="domain" description="Carbohydrate kinase PfkB" evidence="10">
    <location>
        <begin position="6"/>
        <end position="296"/>
    </location>
</feature>
<comment type="catalytic activity">
    <reaction evidence="9">
        <text>D-ribose + ATP = D-ribose 5-phosphate + ADP + H(+)</text>
        <dbReference type="Rhea" id="RHEA:13697"/>
        <dbReference type="ChEBI" id="CHEBI:15378"/>
        <dbReference type="ChEBI" id="CHEBI:30616"/>
        <dbReference type="ChEBI" id="CHEBI:47013"/>
        <dbReference type="ChEBI" id="CHEBI:78346"/>
        <dbReference type="ChEBI" id="CHEBI:456216"/>
        <dbReference type="EC" id="2.7.1.15"/>
    </reaction>
</comment>
<feature type="binding site" evidence="9">
    <location>
        <position position="142"/>
    </location>
    <ligand>
        <name>substrate</name>
    </ligand>
</feature>
<evidence type="ECO:0000256" key="4">
    <source>
        <dbReference type="ARBA" id="ARBA00022777"/>
    </source>
</evidence>
<comment type="subcellular location">
    <subcellularLocation>
        <location evidence="9">Cytoplasm</location>
    </subcellularLocation>
</comment>
<comment type="function">
    <text evidence="9">Catalyzes the phosphorylation of ribose at O-5 in a reaction requiring ATP and magnesium. The resulting D-ribose-5-phosphate can then be used either for sythesis of nucleotides, histidine, and tryptophan, or as a component of the pentose phosphate pathway.</text>
</comment>
<keyword evidence="7 9" id="KW-0630">Potassium</keyword>
<keyword evidence="6 9" id="KW-0460">Magnesium</keyword>
<dbReference type="PANTHER" id="PTHR10584:SF166">
    <property type="entry name" value="RIBOKINASE"/>
    <property type="match status" value="1"/>
</dbReference>
<dbReference type="Proteomes" id="UP000722989">
    <property type="component" value="Unassembled WGS sequence"/>
</dbReference>
<dbReference type="PANTHER" id="PTHR10584">
    <property type="entry name" value="SUGAR KINASE"/>
    <property type="match status" value="1"/>
</dbReference>
<dbReference type="PRINTS" id="PR00990">
    <property type="entry name" value="RIBOKINASE"/>
</dbReference>
<feature type="binding site" evidence="9">
    <location>
        <position position="289"/>
    </location>
    <ligand>
        <name>K(+)</name>
        <dbReference type="ChEBI" id="CHEBI:29103"/>
    </ligand>
</feature>
<dbReference type="InterPro" id="IPR011877">
    <property type="entry name" value="Ribokinase"/>
</dbReference>
<protein>
    <recommendedName>
        <fullName evidence="9">Ribokinase</fullName>
        <shortName evidence="9">RK</shortName>
        <ecNumber evidence="9">2.7.1.15</ecNumber>
    </recommendedName>
</protein>
<reference evidence="11 12" key="1">
    <citation type="submission" date="2020-03" db="EMBL/GenBank/DDBJ databases">
        <title>WGS of the type strain of Planosporangium spp.</title>
        <authorList>
            <person name="Thawai C."/>
        </authorList>
    </citation>
    <scope>NUCLEOTIDE SEQUENCE [LARGE SCALE GENOMIC DNA]</scope>
    <source>
        <strain evidence="11 12">TBRC 5610</strain>
    </source>
</reference>
<feature type="binding site" evidence="9">
    <location>
        <begin position="13"/>
        <end position="15"/>
    </location>
    <ligand>
        <name>substrate</name>
    </ligand>
</feature>
<feature type="binding site" evidence="9">
    <location>
        <position position="186"/>
    </location>
    <ligand>
        <name>ATP</name>
        <dbReference type="ChEBI" id="CHEBI:30616"/>
    </ligand>
</feature>
<feature type="binding site" evidence="9">
    <location>
        <position position="248"/>
    </location>
    <ligand>
        <name>K(+)</name>
        <dbReference type="ChEBI" id="CHEBI:29103"/>
    </ligand>
</feature>
<feature type="binding site" evidence="9">
    <location>
        <begin position="41"/>
        <end position="45"/>
    </location>
    <ligand>
        <name>substrate</name>
    </ligand>
</feature>
<comment type="activity regulation">
    <text evidence="9">Activated by a monovalent cation that binds near, but not in, the active site. The most likely occupant of the site in vivo is potassium. Ion binding induces a conformational change that may alter substrate affinity.</text>
</comment>
<evidence type="ECO:0000313" key="11">
    <source>
        <dbReference type="EMBL" id="NJC68601.1"/>
    </source>
</evidence>
<keyword evidence="2 9" id="KW-0479">Metal-binding</keyword>
<evidence type="ECO:0000256" key="2">
    <source>
        <dbReference type="ARBA" id="ARBA00022723"/>
    </source>
</evidence>
<dbReference type="InterPro" id="IPR029056">
    <property type="entry name" value="Ribokinase-like"/>
</dbReference>
<dbReference type="EMBL" id="JAATVY010000001">
    <property type="protein sequence ID" value="NJC68601.1"/>
    <property type="molecule type" value="Genomic_DNA"/>
</dbReference>
<evidence type="ECO:0000256" key="9">
    <source>
        <dbReference type="HAMAP-Rule" id="MF_01987"/>
    </source>
</evidence>